<evidence type="ECO:0000256" key="1">
    <source>
        <dbReference type="ARBA" id="ARBA00023015"/>
    </source>
</evidence>
<dbReference type="NCBIfam" id="NF033788">
    <property type="entry name" value="HTH_metalloreg"/>
    <property type="match status" value="1"/>
</dbReference>
<reference evidence="5 6" key="1">
    <citation type="journal article" date="2019" name="ISME J.">
        <title>Genome analyses of uncultured TG2/ZB3 bacteria in 'Margulisbacteria' specifically attached to ectosymbiotic spirochetes of protists in the termite gut.</title>
        <authorList>
            <person name="Utami Y.D."/>
            <person name="Kuwahara H."/>
            <person name="Igai K."/>
            <person name="Murakami T."/>
            <person name="Sugaya K."/>
            <person name="Morikawa T."/>
            <person name="Nagura Y."/>
            <person name="Yuki M."/>
            <person name="Deevong P."/>
            <person name="Inoue T."/>
            <person name="Kihara K."/>
            <person name="Lo N."/>
            <person name="Yamada A."/>
            <person name="Ohkuma M."/>
            <person name="Hongoh Y."/>
        </authorList>
    </citation>
    <scope>NUCLEOTIDE SEQUENCE [LARGE SCALE GENOMIC DNA]</scope>
    <source>
        <strain evidence="5">NkOx7-01</strain>
    </source>
</reference>
<dbReference type="SMART" id="SM00418">
    <property type="entry name" value="HTH_ARSR"/>
    <property type="match status" value="1"/>
</dbReference>
<dbReference type="InterPro" id="IPR036388">
    <property type="entry name" value="WH-like_DNA-bd_sf"/>
</dbReference>
<keyword evidence="6" id="KW-1185">Reference proteome</keyword>
<comment type="caution">
    <text evidence="5">The sequence shown here is derived from an EMBL/GenBank/DDBJ whole genome shotgun (WGS) entry which is preliminary data.</text>
</comment>
<keyword evidence="1" id="KW-0805">Transcription regulation</keyword>
<dbReference type="PANTHER" id="PTHR43132:SF6">
    <property type="entry name" value="HTH-TYPE TRANSCRIPTIONAL REPRESSOR CZRA"/>
    <property type="match status" value="1"/>
</dbReference>
<keyword evidence="3" id="KW-0804">Transcription</keyword>
<dbReference type="SUPFAM" id="SSF46785">
    <property type="entry name" value="Winged helix' DNA-binding domain"/>
    <property type="match status" value="1"/>
</dbReference>
<dbReference type="Pfam" id="PF01022">
    <property type="entry name" value="HTH_5"/>
    <property type="match status" value="1"/>
</dbReference>
<feature type="domain" description="HTH arsR-type" evidence="4">
    <location>
        <begin position="2"/>
        <end position="96"/>
    </location>
</feature>
<dbReference type="GO" id="GO:0003700">
    <property type="term" value="F:DNA-binding transcription factor activity"/>
    <property type="evidence" value="ECO:0007669"/>
    <property type="project" value="InterPro"/>
</dbReference>
<dbReference type="Gene3D" id="1.10.10.10">
    <property type="entry name" value="Winged helix-like DNA-binding domain superfamily/Winged helix DNA-binding domain"/>
    <property type="match status" value="1"/>
</dbReference>
<evidence type="ECO:0000259" key="4">
    <source>
        <dbReference type="PROSITE" id="PS50987"/>
    </source>
</evidence>
<dbReference type="InterPro" id="IPR001845">
    <property type="entry name" value="HTH_ArsR_DNA-bd_dom"/>
</dbReference>
<gene>
    <name evidence="5" type="ORF">NO1_0161</name>
</gene>
<organism evidence="5 6">
    <name type="scientific">Termititenax aidoneus</name>
    <dbReference type="NCBI Taxonomy" id="2218524"/>
    <lineage>
        <taxon>Bacteria</taxon>
        <taxon>Bacillati</taxon>
        <taxon>Candidatus Margulisiibacteriota</taxon>
        <taxon>Candidatus Termititenacia</taxon>
        <taxon>Candidatus Termititenacales</taxon>
        <taxon>Candidatus Termititenacaceae</taxon>
        <taxon>Candidatus Termititenax</taxon>
    </lineage>
</organism>
<keyword evidence="2" id="KW-0238">DNA-binding</keyword>
<accession>A0A388T904</accession>
<dbReference type="InterPro" id="IPR036390">
    <property type="entry name" value="WH_DNA-bd_sf"/>
</dbReference>
<dbReference type="PROSITE" id="PS00846">
    <property type="entry name" value="HTH_ARSR_1"/>
    <property type="match status" value="1"/>
</dbReference>
<dbReference type="Proteomes" id="UP000269352">
    <property type="component" value="Unassembled WGS sequence"/>
</dbReference>
<dbReference type="EMBL" id="BGZN01000002">
    <property type="protein sequence ID" value="GBR72661.1"/>
    <property type="molecule type" value="Genomic_DNA"/>
</dbReference>
<proteinExistence type="predicted"/>
<dbReference type="PRINTS" id="PR00778">
    <property type="entry name" value="HTHARSR"/>
</dbReference>
<dbReference type="InterPro" id="IPR051011">
    <property type="entry name" value="Metal_resp_trans_reg"/>
</dbReference>
<protein>
    <submittedName>
        <fullName evidence="5">Heavy metal-resistance ArsR family transcriptional regulator</fullName>
    </submittedName>
</protein>
<dbReference type="PROSITE" id="PS50987">
    <property type="entry name" value="HTH_ARSR_2"/>
    <property type="match status" value="1"/>
</dbReference>
<dbReference type="InterPro" id="IPR018334">
    <property type="entry name" value="ArsR_HTH"/>
</dbReference>
<evidence type="ECO:0000313" key="6">
    <source>
        <dbReference type="Proteomes" id="UP000269352"/>
    </source>
</evidence>
<dbReference type="GO" id="GO:0003677">
    <property type="term" value="F:DNA binding"/>
    <property type="evidence" value="ECO:0007669"/>
    <property type="project" value="UniProtKB-KW"/>
</dbReference>
<evidence type="ECO:0000313" key="5">
    <source>
        <dbReference type="EMBL" id="GBR72661.1"/>
    </source>
</evidence>
<sequence>MPAENSLLELADLLKVFGDSTRIRIISALLHAELCVCDIAALLGMTKSAISHQLRALRQTKLVKHRKAGKIVYYSLDDEHVSAIFKLGLAHVNERR</sequence>
<evidence type="ECO:0000256" key="2">
    <source>
        <dbReference type="ARBA" id="ARBA00023125"/>
    </source>
</evidence>
<dbReference type="PANTHER" id="PTHR43132">
    <property type="entry name" value="ARSENICAL RESISTANCE OPERON REPRESSOR ARSR-RELATED"/>
    <property type="match status" value="1"/>
</dbReference>
<name>A0A388T904_TERA1</name>
<dbReference type="InterPro" id="IPR011991">
    <property type="entry name" value="ArsR-like_HTH"/>
</dbReference>
<dbReference type="AlphaFoldDB" id="A0A388T904"/>
<dbReference type="CDD" id="cd00090">
    <property type="entry name" value="HTH_ARSR"/>
    <property type="match status" value="1"/>
</dbReference>
<evidence type="ECO:0000256" key="3">
    <source>
        <dbReference type="ARBA" id="ARBA00023163"/>
    </source>
</evidence>